<evidence type="ECO:0000256" key="6">
    <source>
        <dbReference type="SAM" id="MobiDB-lite"/>
    </source>
</evidence>
<feature type="coiled-coil region" evidence="5">
    <location>
        <begin position="227"/>
        <end position="298"/>
    </location>
</feature>
<accession>A0A0M0J7U6</accession>
<evidence type="ECO:0000256" key="3">
    <source>
        <dbReference type="ARBA" id="ARBA00023242"/>
    </source>
</evidence>
<gene>
    <name evidence="7" type="ORF">Ctob_000748</name>
</gene>
<protein>
    <recommendedName>
        <fullName evidence="9">Homologous-pairing protein 2 winged helix domain-containing protein</fullName>
    </recommendedName>
</protein>
<feature type="region of interest" description="Disordered" evidence="6">
    <location>
        <begin position="1"/>
        <end position="161"/>
    </location>
</feature>
<evidence type="ECO:0000256" key="1">
    <source>
        <dbReference type="ARBA" id="ARBA00004123"/>
    </source>
</evidence>
<proteinExistence type="predicted"/>
<dbReference type="PANTHER" id="PTHR15938:SF0">
    <property type="entry name" value="HOMOLOGOUS-PAIRING PROTEIN 2 HOMOLOG"/>
    <property type="match status" value="1"/>
</dbReference>
<evidence type="ECO:0000313" key="8">
    <source>
        <dbReference type="Proteomes" id="UP000037460"/>
    </source>
</evidence>
<dbReference type="GO" id="GO:0007129">
    <property type="term" value="P:homologous chromosome pairing at meiosis"/>
    <property type="evidence" value="ECO:0007669"/>
    <property type="project" value="TreeGrafter"/>
</dbReference>
<dbReference type="GO" id="GO:0000709">
    <property type="term" value="P:meiotic joint molecule formation"/>
    <property type="evidence" value="ECO:0007669"/>
    <property type="project" value="TreeGrafter"/>
</dbReference>
<feature type="compositionally biased region" description="Low complexity" evidence="6">
    <location>
        <begin position="69"/>
        <end position="85"/>
    </location>
</feature>
<evidence type="ECO:0008006" key="9">
    <source>
        <dbReference type="Google" id="ProtNLM"/>
    </source>
</evidence>
<dbReference type="GO" id="GO:0120230">
    <property type="term" value="F:recombinase activator activity"/>
    <property type="evidence" value="ECO:0007669"/>
    <property type="project" value="TreeGrafter"/>
</dbReference>
<dbReference type="Proteomes" id="UP000037460">
    <property type="component" value="Unassembled WGS sequence"/>
</dbReference>
<reference evidence="8" key="1">
    <citation type="journal article" date="2015" name="PLoS Genet.">
        <title>Genome Sequence and Transcriptome Analyses of Chrysochromulina tobin: Metabolic Tools for Enhanced Algal Fitness in the Prominent Order Prymnesiales (Haptophyceae).</title>
        <authorList>
            <person name="Hovde B.T."/>
            <person name="Deodato C.R."/>
            <person name="Hunsperger H.M."/>
            <person name="Ryken S.A."/>
            <person name="Yost W."/>
            <person name="Jha R.K."/>
            <person name="Patterson J."/>
            <person name="Monnat R.J. Jr."/>
            <person name="Barlow S.B."/>
            <person name="Starkenburg S.R."/>
            <person name="Cattolico R.A."/>
        </authorList>
    </citation>
    <scope>NUCLEOTIDE SEQUENCE</scope>
    <source>
        <strain evidence="8">CCMP291</strain>
    </source>
</reference>
<evidence type="ECO:0000256" key="2">
    <source>
        <dbReference type="ARBA" id="ARBA00023172"/>
    </source>
</evidence>
<keyword evidence="3" id="KW-0539">Nucleus</keyword>
<keyword evidence="4" id="KW-0469">Meiosis</keyword>
<dbReference type="PANTHER" id="PTHR15938">
    <property type="entry name" value="TBP-1 INTERACTING PROTEIN"/>
    <property type="match status" value="1"/>
</dbReference>
<sequence>MILFTARKAPSAEAPPAKKAKVAGKGKEAPQPKKASVLKTVPLNDPACAPKASLASSSASSLAPPPAAKPAAAKKAAKAAPSTAAADEDDGGDFDAPAPKKAPAKPTAAAEALEPDKAPAAKLAAPAAKPTAPAAKPAPSGKAPASGPSKAPAASAPAPSATGDPVLDFLRQACAPMTAQAIADHFHGGLSKGEAERRCAELAAAGQADTRESAKIKLYWATQKGAAVLSEKEAADLERQIADAKAQALARQAEVSKLAQALKVLQQARSLSEVKAEIASARAACQAAEEELGALKKALGAGAPMSEAEEATVLKEYVRLRKLYLDRRRAALEVLEQMGEAQGVTTKKLMDDLGLERDEEYGCDPKAFPVLTNAPVAPRASFGKGRV</sequence>
<feature type="compositionally biased region" description="Low complexity" evidence="6">
    <location>
        <begin position="94"/>
        <end position="113"/>
    </location>
</feature>
<dbReference type="GO" id="GO:0000794">
    <property type="term" value="C:condensed nuclear chromosome"/>
    <property type="evidence" value="ECO:0007669"/>
    <property type="project" value="TreeGrafter"/>
</dbReference>
<dbReference type="GO" id="GO:0010774">
    <property type="term" value="P:meiotic strand invasion involved in reciprocal meiotic recombination"/>
    <property type="evidence" value="ECO:0007669"/>
    <property type="project" value="TreeGrafter"/>
</dbReference>
<name>A0A0M0J7U6_9EUKA</name>
<keyword evidence="2" id="KW-0233">DNA recombination</keyword>
<feature type="compositionally biased region" description="Low complexity" evidence="6">
    <location>
        <begin position="46"/>
        <end position="62"/>
    </location>
</feature>
<evidence type="ECO:0000313" key="7">
    <source>
        <dbReference type="EMBL" id="KOO22530.1"/>
    </source>
</evidence>
<keyword evidence="8" id="KW-1185">Reference proteome</keyword>
<dbReference type="GO" id="GO:0003690">
    <property type="term" value="F:double-stranded DNA binding"/>
    <property type="evidence" value="ECO:0007669"/>
    <property type="project" value="TreeGrafter"/>
</dbReference>
<keyword evidence="5" id="KW-0175">Coiled coil</keyword>
<dbReference type="AlphaFoldDB" id="A0A0M0J7U6"/>
<dbReference type="GO" id="GO:0120231">
    <property type="term" value="C:DNA recombinase auxiliary factor complex"/>
    <property type="evidence" value="ECO:0007669"/>
    <property type="project" value="TreeGrafter"/>
</dbReference>
<feature type="compositionally biased region" description="Low complexity" evidence="6">
    <location>
        <begin position="120"/>
        <end position="161"/>
    </location>
</feature>
<dbReference type="InterPro" id="IPR036388">
    <property type="entry name" value="WH-like_DNA-bd_sf"/>
</dbReference>
<comment type="subcellular location">
    <subcellularLocation>
        <location evidence="1">Nucleus</location>
    </subcellularLocation>
</comment>
<evidence type="ECO:0000256" key="4">
    <source>
        <dbReference type="ARBA" id="ARBA00023254"/>
    </source>
</evidence>
<feature type="compositionally biased region" description="Low complexity" evidence="6">
    <location>
        <begin position="1"/>
        <end position="17"/>
    </location>
</feature>
<comment type="caution">
    <text evidence="7">The sequence shown here is derived from an EMBL/GenBank/DDBJ whole genome shotgun (WGS) entry which is preliminary data.</text>
</comment>
<dbReference type="Gene3D" id="1.10.10.10">
    <property type="entry name" value="Winged helix-like DNA-binding domain superfamily/Winged helix DNA-binding domain"/>
    <property type="match status" value="1"/>
</dbReference>
<organism evidence="7 8">
    <name type="scientific">Chrysochromulina tobinii</name>
    <dbReference type="NCBI Taxonomy" id="1460289"/>
    <lineage>
        <taxon>Eukaryota</taxon>
        <taxon>Haptista</taxon>
        <taxon>Haptophyta</taxon>
        <taxon>Prymnesiophyceae</taxon>
        <taxon>Prymnesiales</taxon>
        <taxon>Chrysochromulinaceae</taxon>
        <taxon>Chrysochromulina</taxon>
    </lineage>
</organism>
<evidence type="ECO:0000256" key="5">
    <source>
        <dbReference type="SAM" id="Coils"/>
    </source>
</evidence>
<dbReference type="EMBL" id="JWZX01003271">
    <property type="protein sequence ID" value="KOO22530.1"/>
    <property type="molecule type" value="Genomic_DNA"/>
</dbReference>